<keyword evidence="2" id="KW-1185">Reference proteome</keyword>
<dbReference type="EMBL" id="BPLR01009120">
    <property type="protein sequence ID" value="GIY29728.1"/>
    <property type="molecule type" value="Genomic_DNA"/>
</dbReference>
<reference evidence="1 2" key="1">
    <citation type="submission" date="2021-06" db="EMBL/GenBank/DDBJ databases">
        <title>Caerostris extrusa draft genome.</title>
        <authorList>
            <person name="Kono N."/>
            <person name="Arakawa K."/>
        </authorList>
    </citation>
    <scope>NUCLEOTIDE SEQUENCE [LARGE SCALE GENOMIC DNA]</scope>
</reference>
<evidence type="ECO:0000313" key="1">
    <source>
        <dbReference type="EMBL" id="GIY29728.1"/>
    </source>
</evidence>
<gene>
    <name evidence="1" type="ORF">CEXT_556671</name>
</gene>
<accession>A0AAV4S672</accession>
<protein>
    <submittedName>
        <fullName evidence="1">Uncharacterized protein</fullName>
    </submittedName>
</protein>
<sequence length="79" mass="9720">MTGILPYRWKKTQGTCNRLLDIRCQVLQWPGSFQWCTCTTISTVYSSETMFLRFREHNKREQQEWIRMFFTEKNRFSNE</sequence>
<dbReference type="AlphaFoldDB" id="A0AAV4S672"/>
<name>A0AAV4S672_CAEEX</name>
<dbReference type="Proteomes" id="UP001054945">
    <property type="component" value="Unassembled WGS sequence"/>
</dbReference>
<organism evidence="1 2">
    <name type="scientific">Caerostris extrusa</name>
    <name type="common">Bark spider</name>
    <name type="synonym">Caerostris bankana</name>
    <dbReference type="NCBI Taxonomy" id="172846"/>
    <lineage>
        <taxon>Eukaryota</taxon>
        <taxon>Metazoa</taxon>
        <taxon>Ecdysozoa</taxon>
        <taxon>Arthropoda</taxon>
        <taxon>Chelicerata</taxon>
        <taxon>Arachnida</taxon>
        <taxon>Araneae</taxon>
        <taxon>Araneomorphae</taxon>
        <taxon>Entelegynae</taxon>
        <taxon>Araneoidea</taxon>
        <taxon>Araneidae</taxon>
        <taxon>Caerostris</taxon>
    </lineage>
</organism>
<proteinExistence type="predicted"/>
<comment type="caution">
    <text evidence="1">The sequence shown here is derived from an EMBL/GenBank/DDBJ whole genome shotgun (WGS) entry which is preliminary data.</text>
</comment>
<evidence type="ECO:0000313" key="2">
    <source>
        <dbReference type="Proteomes" id="UP001054945"/>
    </source>
</evidence>